<feature type="compositionally biased region" description="Gly residues" evidence="2">
    <location>
        <begin position="387"/>
        <end position="399"/>
    </location>
</feature>
<evidence type="ECO:0000256" key="2">
    <source>
        <dbReference type="SAM" id="MobiDB-lite"/>
    </source>
</evidence>
<evidence type="ECO:0000256" key="1">
    <source>
        <dbReference type="SAM" id="Coils"/>
    </source>
</evidence>
<feature type="domain" description="FH2" evidence="3">
    <location>
        <begin position="848"/>
        <end position="1243"/>
    </location>
</feature>
<sequence>MSFRRPHPMRRSSTYVEFAQAGEDVTPESNFTVPDATDCDSVTVDSGGPIASPNAPARARSPNHPLRHSTVRIEDAAVLPQSTSTSTSLQQLRRPLVSERRRRGSLSTSGTNASLRRFLRPNTVEVSKDYLQSVAEAHGVTVEHVRDVMIAAQGDTDLTLAILQSEVDVQLASPTNIDVLHFGTQETVRRLLLFLDLPREWEGEVVRTLNVTNGDAQEAAAILAQKSGQRSLSLPNDITASRQQVLTATEAEELPLLLQRLGQSPNGEAHQLQAEFPDRTTDEVRTALQLTDGNVENARVFLQEDHKASKNSNRDAMNNIFARVAATGGSRPRPDHRKEIEAVYHKLNGAVGVRNSVVEVLDVATGEDVVTTSLSPQEFQFYRNGDRGGSSGGIPGEGAGSASLQQPLLKSEDSTPCALALNTLPAKAGPSSLTPDAGASRASDKTPDPRHPQPPLLSPSTSMTAPSFSEHAASGKHHPSRAARQNAVRASSHESPSAAVVAATVQRATPPVQRSRRPSLSREAANVSTRMASRLELPSLHPVRTGGSAAAAGSSADALNKSTSTSAANSSASGHSRGRSPPPPHSAKVVAPRRSSVAAVNLNDHRGSCAAGEAGRADHQWAGAGGSAVGSSGTYFASVAPGSALSASQHLACQPLHSPHTECLLNTVLSQLGRRVENQQGKGHQQQQRQRRSSSEVAHTASAPALSPSGLAYSNSSTVSACVVSAPTPTAPPPPGNSATARTAAGPAPPPGVPPPPPPPGFKVGDSATSAPPLPPPPPPPPGNRGAPSTPAGLPPPPPPGIPPPTGGPKLPPPPPPGANGIPPPPPPPPPRTGNGPPPAPGKGASADRAPIPNSSTTRNVPINGAVGDSDDAIFKSARPIGLTAGARDKLLALFPKAAPKHAVEEEEVAAARAQRILPPNRDRNVGIVLKFIRLPIQQIEASVRTFDTLTLGEERISGLLKIIPTSEDFEAITRAQREHGAPWKRAEEQQLPPTVRFFLMTQHIDHYAERIHAWSLRYELHGRLEYLEQKLSKADRAIDAIFASPSLPDMLYFLLEVSNFLNAGSRFQGAKGFPITQLPQIMNFKTTDGKGTLLQYVAEILHTVHPHLQDISSELMPAVDEGRDIDVASIEQELKKLRGRLQKCKHLIEQLKNDVRWTNVLGKFIYRSLPELERVEKLAESINRKADRLQEFLCERKETFSLNEVLRVLSNFCKRYEQERDKQRLRQERQDRMEGKRQRRQSIASVSVASEGDLPSQTRADSLPSEGGLALQPRPHSSQRLSPGLHASVNGTDRGRAAPGATSRPQRSPQPRNDDVDTEPSRRHLRGGTSGQSPGLATASRTGSSTGTAEQARSRPPGSNGSGAANGAEDRTLLHEERATSCSTPAKSNAGGSYRRRPSNGDMKLTGDGATTLSAAGPPPNSSVCGSTSAVGEVLPPVGKSSVFASARTSNSVRPSVADNRRDAQQT</sequence>
<feature type="compositionally biased region" description="Basic and acidic residues" evidence="2">
    <location>
        <begin position="1369"/>
        <end position="1380"/>
    </location>
</feature>
<feature type="compositionally biased region" description="Polar residues" evidence="2">
    <location>
        <begin position="1444"/>
        <end position="1455"/>
    </location>
</feature>
<dbReference type="GO" id="GO:0030041">
    <property type="term" value="P:actin filament polymerization"/>
    <property type="evidence" value="ECO:0007669"/>
    <property type="project" value="TreeGrafter"/>
</dbReference>
<feature type="compositionally biased region" description="Low complexity" evidence="2">
    <location>
        <begin position="701"/>
        <end position="714"/>
    </location>
</feature>
<feature type="region of interest" description="Disordered" evidence="2">
    <location>
        <begin position="78"/>
        <end position="111"/>
    </location>
</feature>
<reference evidence="5" key="1">
    <citation type="journal article" date="2021" name="Microbiol. Resour. Announc.">
        <title>LGAAP: Leishmaniinae Genome Assembly and Annotation Pipeline.</title>
        <authorList>
            <person name="Almutairi H."/>
            <person name="Urbaniak M.D."/>
            <person name="Bates M.D."/>
            <person name="Jariyapan N."/>
            <person name="Kwakye-Nuako G."/>
            <person name="Thomaz-Soccol V."/>
            <person name="Al-Salem W.S."/>
            <person name="Dillon R.J."/>
            <person name="Bates P.A."/>
            <person name="Gatherer D."/>
        </authorList>
    </citation>
    <scope>NUCLEOTIDE SEQUENCE [LARGE SCALE GENOMIC DNA]</scope>
</reference>
<comment type="caution">
    <text evidence="4">The sequence shown here is derived from an EMBL/GenBank/DDBJ whole genome shotgun (WGS) entry which is preliminary data.</text>
</comment>
<gene>
    <name evidence="4" type="ORF">LSCM4_06938</name>
</gene>
<keyword evidence="5" id="KW-1185">Reference proteome</keyword>
<reference evidence="5" key="2">
    <citation type="journal article" date="2021" name="Sci. Data">
        <title>Chromosome-scale genome sequencing, assembly and annotation of six genomes from subfamily Leishmaniinae.</title>
        <authorList>
            <person name="Almutairi H."/>
            <person name="Urbaniak M.D."/>
            <person name="Bates M.D."/>
            <person name="Jariyapan N."/>
            <person name="Kwakye-Nuako G."/>
            <person name="Thomaz Soccol V."/>
            <person name="Al-Salem W.S."/>
            <person name="Dillon R.J."/>
            <person name="Bates P.A."/>
            <person name="Gatherer D."/>
        </authorList>
    </citation>
    <scope>NUCLEOTIDE SEQUENCE [LARGE SCALE GENOMIC DNA]</scope>
</reference>
<accession>A0A836GV26</accession>
<feature type="compositionally biased region" description="Low complexity" evidence="2">
    <location>
        <begin position="1336"/>
        <end position="1350"/>
    </location>
</feature>
<dbReference type="InterPro" id="IPR015425">
    <property type="entry name" value="FH2_Formin"/>
</dbReference>
<dbReference type="Proteomes" id="UP000674143">
    <property type="component" value="Unassembled WGS sequence"/>
</dbReference>
<dbReference type="InterPro" id="IPR042201">
    <property type="entry name" value="FH2_Formin_sf"/>
</dbReference>
<dbReference type="SUPFAM" id="SSF101447">
    <property type="entry name" value="Formin homology 2 domain (FH2 domain)"/>
    <property type="match status" value="1"/>
</dbReference>
<dbReference type="Pfam" id="PF02181">
    <property type="entry name" value="FH2"/>
    <property type="match status" value="1"/>
</dbReference>
<feature type="compositionally biased region" description="Low complexity" evidence="2">
    <location>
        <begin position="1359"/>
        <end position="1368"/>
    </location>
</feature>
<evidence type="ECO:0000259" key="3">
    <source>
        <dbReference type="PROSITE" id="PS51444"/>
    </source>
</evidence>
<feature type="region of interest" description="Disordered" evidence="2">
    <location>
        <begin position="677"/>
        <end position="714"/>
    </location>
</feature>
<feature type="compositionally biased region" description="Basic and acidic residues" evidence="2">
    <location>
        <begin position="442"/>
        <end position="451"/>
    </location>
</feature>
<dbReference type="InterPro" id="IPR051412">
    <property type="entry name" value="Formin_Homology_Diaphanous_sf"/>
</dbReference>
<proteinExistence type="predicted"/>
<feature type="region of interest" description="Disordered" evidence="2">
    <location>
        <begin position="380"/>
        <end position="411"/>
    </location>
</feature>
<dbReference type="PANTHER" id="PTHR45691:SF6">
    <property type="entry name" value="PROTEIN DIAPHANOUS"/>
    <property type="match status" value="1"/>
</dbReference>
<feature type="compositionally biased region" description="Polar residues" evidence="2">
    <location>
        <begin position="1381"/>
        <end position="1392"/>
    </location>
</feature>
<dbReference type="GO" id="GO:0005884">
    <property type="term" value="C:actin filament"/>
    <property type="evidence" value="ECO:0007669"/>
    <property type="project" value="TreeGrafter"/>
</dbReference>
<dbReference type="SMR" id="A0A836GV26"/>
<feature type="region of interest" description="Disordered" evidence="2">
    <location>
        <begin position="727"/>
        <end position="871"/>
    </location>
</feature>
<dbReference type="KEGG" id="loi:92362781"/>
<feature type="compositionally biased region" description="Pro residues" evidence="2">
    <location>
        <begin position="772"/>
        <end position="783"/>
    </location>
</feature>
<feature type="compositionally biased region" description="Low complexity" evidence="2">
    <location>
        <begin position="79"/>
        <end position="95"/>
    </location>
</feature>
<feature type="region of interest" description="Disordered" evidence="2">
    <location>
        <begin position="423"/>
        <end position="594"/>
    </location>
</feature>
<dbReference type="CDD" id="cd14279">
    <property type="entry name" value="CUE"/>
    <property type="match status" value="1"/>
</dbReference>
<feature type="compositionally biased region" description="Polar residues" evidence="2">
    <location>
        <begin position="458"/>
        <end position="467"/>
    </location>
</feature>
<feature type="compositionally biased region" description="Pro residues" evidence="2">
    <location>
        <begin position="793"/>
        <end position="841"/>
    </location>
</feature>
<dbReference type="RefSeq" id="XP_067064221.1">
    <property type="nucleotide sequence ID" value="XM_067208847.1"/>
</dbReference>
<name>A0A836GV26_9TRYP</name>
<dbReference type="Gene3D" id="1.20.58.2220">
    <property type="entry name" value="Formin, FH2 domain"/>
    <property type="match status" value="1"/>
</dbReference>
<feature type="compositionally biased region" description="Basic and acidic residues" evidence="2">
    <location>
        <begin position="1220"/>
        <end position="1237"/>
    </location>
</feature>
<protein>
    <recommendedName>
        <fullName evidence="3">FH2 domain-containing protein</fullName>
    </recommendedName>
</protein>
<dbReference type="SMART" id="SM00498">
    <property type="entry name" value="FH2"/>
    <property type="match status" value="1"/>
</dbReference>
<evidence type="ECO:0000313" key="4">
    <source>
        <dbReference type="EMBL" id="KAG5481861.1"/>
    </source>
</evidence>
<dbReference type="GeneID" id="92362781"/>
<feature type="compositionally biased region" description="Pro residues" evidence="2">
    <location>
        <begin position="747"/>
        <end position="761"/>
    </location>
</feature>
<dbReference type="PANTHER" id="PTHR45691">
    <property type="entry name" value="PROTEIN DIAPHANOUS"/>
    <property type="match status" value="1"/>
</dbReference>
<feature type="region of interest" description="Disordered" evidence="2">
    <location>
        <begin position="1220"/>
        <end position="1468"/>
    </location>
</feature>
<dbReference type="EMBL" id="JAFHLR010000017">
    <property type="protein sequence ID" value="KAG5481861.1"/>
    <property type="molecule type" value="Genomic_DNA"/>
</dbReference>
<feature type="coiled-coil region" evidence="1">
    <location>
        <begin position="1128"/>
        <end position="1193"/>
    </location>
</feature>
<evidence type="ECO:0000313" key="5">
    <source>
        <dbReference type="Proteomes" id="UP000674143"/>
    </source>
</evidence>
<feature type="compositionally biased region" description="Low complexity" evidence="2">
    <location>
        <begin position="546"/>
        <end position="575"/>
    </location>
</feature>
<keyword evidence="1" id="KW-0175">Coiled coil</keyword>
<dbReference type="PROSITE" id="PS51444">
    <property type="entry name" value="FH2"/>
    <property type="match status" value="1"/>
</dbReference>
<feature type="compositionally biased region" description="Basic and acidic residues" evidence="2">
    <location>
        <begin position="1313"/>
        <end position="1323"/>
    </location>
</feature>
<organism evidence="4 5">
    <name type="scientific">Leishmania orientalis</name>
    <dbReference type="NCBI Taxonomy" id="2249476"/>
    <lineage>
        <taxon>Eukaryota</taxon>
        <taxon>Discoba</taxon>
        <taxon>Euglenozoa</taxon>
        <taxon>Kinetoplastea</taxon>
        <taxon>Metakinetoplastina</taxon>
        <taxon>Trypanosomatida</taxon>
        <taxon>Trypanosomatidae</taxon>
        <taxon>Leishmaniinae</taxon>
        <taxon>Leishmania</taxon>
    </lineage>
</organism>
<feature type="compositionally biased region" description="Low complexity" evidence="2">
    <location>
        <begin position="498"/>
        <end position="512"/>
    </location>
</feature>